<dbReference type="PANTHER" id="PTHR28572:SF1">
    <property type="entry name" value="COILED-COIL DOMAIN-CONTAINING PROTEIN 103"/>
    <property type="match status" value="1"/>
</dbReference>
<proteinExistence type="inferred from homology"/>
<evidence type="ECO:0000256" key="6">
    <source>
        <dbReference type="ARBA" id="ARBA00022794"/>
    </source>
</evidence>
<evidence type="ECO:0000256" key="9">
    <source>
        <dbReference type="ARBA" id="ARBA00023273"/>
    </source>
</evidence>
<name>A0ABD1YIH7_9MARC</name>
<feature type="compositionally biased region" description="Polar residues" evidence="11">
    <location>
        <begin position="121"/>
        <end position="134"/>
    </location>
</feature>
<evidence type="ECO:0000259" key="13">
    <source>
        <dbReference type="Pfam" id="PF15867"/>
    </source>
</evidence>
<dbReference type="EMBL" id="JBHFFA010000004">
    <property type="protein sequence ID" value="KAL2630508.1"/>
    <property type="molecule type" value="Genomic_DNA"/>
</dbReference>
<feature type="domain" description="RNA-polymerase II-associated protein 3-like C-terminal" evidence="12">
    <location>
        <begin position="205"/>
        <end position="261"/>
    </location>
</feature>
<evidence type="ECO:0000256" key="3">
    <source>
        <dbReference type="ARBA" id="ARBA00004496"/>
    </source>
</evidence>
<evidence type="ECO:0000313" key="14">
    <source>
        <dbReference type="EMBL" id="KAL2630508.1"/>
    </source>
</evidence>
<dbReference type="Pfam" id="PF15867">
    <property type="entry name" value="Dynein_attach_N"/>
    <property type="match status" value="1"/>
</dbReference>
<evidence type="ECO:0000256" key="2">
    <source>
        <dbReference type="ARBA" id="ARBA00004230"/>
    </source>
</evidence>
<sequence>MKGKKKTFDLSQTFLRLWQMKIDGVLDALNKIVDVQKLKTSEELITSIEDEAKRQQLDAAKKRAAAQNVDYPCFAALVSCAHLKPMTRKELNTSMEEKKQRRSCSIPAWSFDLSGHLQPATDPSNHSNVNTDFTKSLDKETGDWSNPKSPFLQDDNESYHPPPQSNSEVATSYLPSDLINGHEDADTTFSRVKSCEPRSRTLQSSSDMFIKEWKKLNSADNARMRFLEKIPPSSLPVIFRVELPPYLLGEILQTLHTSIRNFNKINNNKEERENEMSKNNKEMSDNHGATMDSKWTSVEQKKLRQVMDNQTNEEFCFLRRMEEGTRSLTSTEDIEDCENIIKILDALRRCGRFGLAAKFMGQKFRHAATEIINWVFSTTGNITSVTSSKVKALDLLTSYNCN</sequence>
<keyword evidence="15" id="KW-1185">Reference proteome</keyword>
<evidence type="ECO:0000256" key="4">
    <source>
        <dbReference type="ARBA" id="ARBA00011738"/>
    </source>
</evidence>
<evidence type="ECO:0000256" key="11">
    <source>
        <dbReference type="SAM" id="MobiDB-lite"/>
    </source>
</evidence>
<keyword evidence="6" id="KW-0970">Cilium biogenesis/degradation</keyword>
<comment type="similarity">
    <text evidence="10">Belongs to the DNAAF19/PR46b family.</text>
</comment>
<evidence type="ECO:0000259" key="12">
    <source>
        <dbReference type="Pfam" id="PF13877"/>
    </source>
</evidence>
<keyword evidence="5" id="KW-0963">Cytoplasm</keyword>
<evidence type="ECO:0000313" key="15">
    <source>
        <dbReference type="Proteomes" id="UP001605036"/>
    </source>
</evidence>
<comment type="subunit">
    <text evidence="4">Homodimer.</text>
</comment>
<keyword evidence="9" id="KW-0966">Cell projection</keyword>
<accession>A0ABD1YIH7</accession>
<dbReference type="GO" id="GO:0005737">
    <property type="term" value="C:cytoplasm"/>
    <property type="evidence" value="ECO:0007669"/>
    <property type="project" value="UniProtKB-SubCell"/>
</dbReference>
<dbReference type="PANTHER" id="PTHR28572">
    <property type="entry name" value="COILED-COIL DOMAIN-CONTAINING PROTEIN 103"/>
    <property type="match status" value="1"/>
</dbReference>
<dbReference type="Proteomes" id="UP001605036">
    <property type="component" value="Unassembled WGS sequence"/>
</dbReference>
<feature type="compositionally biased region" description="Basic and acidic residues" evidence="11">
    <location>
        <begin position="267"/>
        <end position="285"/>
    </location>
</feature>
<comment type="function">
    <text evidence="1">Dynein-attachment factor required for cilia motility.</text>
</comment>
<reference evidence="14 15" key="1">
    <citation type="submission" date="2024-09" db="EMBL/GenBank/DDBJ databases">
        <title>Chromosome-scale assembly of Riccia fluitans.</title>
        <authorList>
            <person name="Paukszto L."/>
            <person name="Sawicki J."/>
            <person name="Karawczyk K."/>
            <person name="Piernik-Szablinska J."/>
            <person name="Szczecinska M."/>
            <person name="Mazdziarz M."/>
        </authorList>
    </citation>
    <scope>NUCLEOTIDE SEQUENCE [LARGE SCALE GENOMIC DNA]</scope>
    <source>
        <strain evidence="14">Rf_01</strain>
        <tissue evidence="14">Aerial parts of the thallus</tissue>
    </source>
</reference>
<evidence type="ECO:0000256" key="8">
    <source>
        <dbReference type="ARBA" id="ARBA00023069"/>
    </source>
</evidence>
<dbReference type="GO" id="GO:0031514">
    <property type="term" value="C:motile cilium"/>
    <property type="evidence" value="ECO:0007669"/>
    <property type="project" value="UniProtKB-SubCell"/>
</dbReference>
<dbReference type="InterPro" id="IPR042422">
    <property type="entry name" value="CC103"/>
</dbReference>
<gene>
    <name evidence="14" type="ORF">R1flu_015194</name>
</gene>
<feature type="region of interest" description="Disordered" evidence="11">
    <location>
        <begin position="117"/>
        <end position="170"/>
    </location>
</feature>
<evidence type="ECO:0000256" key="5">
    <source>
        <dbReference type="ARBA" id="ARBA00022490"/>
    </source>
</evidence>
<organism evidence="14 15">
    <name type="scientific">Riccia fluitans</name>
    <dbReference type="NCBI Taxonomy" id="41844"/>
    <lineage>
        <taxon>Eukaryota</taxon>
        <taxon>Viridiplantae</taxon>
        <taxon>Streptophyta</taxon>
        <taxon>Embryophyta</taxon>
        <taxon>Marchantiophyta</taxon>
        <taxon>Marchantiopsida</taxon>
        <taxon>Marchantiidae</taxon>
        <taxon>Marchantiales</taxon>
        <taxon>Ricciaceae</taxon>
        <taxon>Riccia</taxon>
    </lineage>
</organism>
<dbReference type="InterPro" id="IPR025986">
    <property type="entry name" value="RPAP3-like_C"/>
</dbReference>
<dbReference type="AlphaFoldDB" id="A0ABD1YIH7"/>
<protein>
    <submittedName>
        <fullName evidence="14">Uncharacterized protein</fullName>
    </submittedName>
</protein>
<dbReference type="InterPro" id="IPR031733">
    <property type="entry name" value="Dynein_attach_N"/>
</dbReference>
<evidence type="ECO:0000256" key="1">
    <source>
        <dbReference type="ARBA" id="ARBA00004048"/>
    </source>
</evidence>
<comment type="caution">
    <text evidence="14">The sequence shown here is derived from an EMBL/GenBank/DDBJ whole genome shotgun (WGS) entry which is preliminary data.</text>
</comment>
<evidence type="ECO:0000256" key="10">
    <source>
        <dbReference type="ARBA" id="ARBA00049986"/>
    </source>
</evidence>
<feature type="region of interest" description="Disordered" evidence="11">
    <location>
        <begin position="266"/>
        <end position="294"/>
    </location>
</feature>
<keyword evidence="8" id="KW-0969">Cilium</keyword>
<dbReference type="GO" id="GO:0030030">
    <property type="term" value="P:cell projection organization"/>
    <property type="evidence" value="ECO:0007669"/>
    <property type="project" value="UniProtKB-KW"/>
</dbReference>
<dbReference type="Pfam" id="PF13877">
    <property type="entry name" value="RPAP3_C"/>
    <property type="match status" value="1"/>
</dbReference>
<feature type="domain" description="Dynein attachment factor N-terminal" evidence="13">
    <location>
        <begin position="41"/>
        <end position="96"/>
    </location>
</feature>
<evidence type="ECO:0000256" key="7">
    <source>
        <dbReference type="ARBA" id="ARBA00022846"/>
    </source>
</evidence>
<comment type="subcellular location">
    <subcellularLocation>
        <location evidence="2">Cell projection</location>
        <location evidence="2">Cilium</location>
        <location evidence="2">Flagellum</location>
    </subcellularLocation>
    <subcellularLocation>
        <location evidence="3">Cytoplasm</location>
    </subcellularLocation>
</comment>
<keyword evidence="7" id="KW-0282">Flagellum</keyword>